<dbReference type="Gene3D" id="3.20.20.80">
    <property type="entry name" value="Glycosidases"/>
    <property type="match status" value="1"/>
</dbReference>
<proteinExistence type="inferred from homology"/>
<feature type="domain" description="Glycoside hydrolase family 20 catalytic" evidence="5">
    <location>
        <begin position="24"/>
        <end position="74"/>
    </location>
</feature>
<keyword evidence="4" id="KW-0378">Hydrolase</keyword>
<evidence type="ECO:0000256" key="4">
    <source>
        <dbReference type="ARBA" id="ARBA00022801"/>
    </source>
</evidence>
<organism evidence="6 7">
    <name type="scientific">Rattus norvegicus</name>
    <name type="common">Rat</name>
    <dbReference type="NCBI Taxonomy" id="10116"/>
    <lineage>
        <taxon>Eukaryota</taxon>
        <taxon>Metazoa</taxon>
        <taxon>Chordata</taxon>
        <taxon>Craniata</taxon>
        <taxon>Vertebrata</taxon>
        <taxon>Euteleostomi</taxon>
        <taxon>Mammalia</taxon>
        <taxon>Eutheria</taxon>
        <taxon>Euarchontoglires</taxon>
        <taxon>Glires</taxon>
        <taxon>Rodentia</taxon>
        <taxon>Myomorpha</taxon>
        <taxon>Muroidea</taxon>
        <taxon>Muridae</taxon>
        <taxon>Murinae</taxon>
        <taxon>Rattus</taxon>
    </lineage>
</organism>
<evidence type="ECO:0000259" key="5">
    <source>
        <dbReference type="Pfam" id="PF00728"/>
    </source>
</evidence>
<dbReference type="EMBL" id="CH473955">
    <property type="protein sequence ID" value="EDM10133.1"/>
    <property type="molecule type" value="Genomic_DNA"/>
</dbReference>
<evidence type="ECO:0000256" key="3">
    <source>
        <dbReference type="ARBA" id="ARBA00012663"/>
    </source>
</evidence>
<dbReference type="GO" id="GO:0004563">
    <property type="term" value="F:beta-N-acetylhexosaminidase activity"/>
    <property type="evidence" value="ECO:0007669"/>
    <property type="project" value="UniProtKB-EC"/>
</dbReference>
<comment type="catalytic activity">
    <reaction evidence="1">
        <text>Hydrolysis of terminal non-reducing N-acetyl-D-hexosamine residues in N-acetyl-beta-D-hexosaminides.</text>
        <dbReference type="EC" id="3.2.1.52"/>
    </reaction>
</comment>
<dbReference type="SUPFAM" id="SSF51445">
    <property type="entry name" value="(Trans)glycosidases"/>
    <property type="match status" value="1"/>
</dbReference>
<sequence>MLLQIISWAHQNVYNIPLFYLRASNPNIQNFMKKKGFGNNFRRLESFYIKKILDIITSLKKSSIVWQDVFDDQVET</sequence>
<accession>A6I525</accession>
<evidence type="ECO:0000256" key="2">
    <source>
        <dbReference type="ARBA" id="ARBA00006285"/>
    </source>
</evidence>
<comment type="similarity">
    <text evidence="2">Belongs to the glycosyl hydrolase 20 family.</text>
</comment>
<protein>
    <recommendedName>
        <fullName evidence="3">beta-N-acetylhexosaminidase</fullName>
        <ecNumber evidence="3">3.2.1.52</ecNumber>
    </recommendedName>
</protein>
<evidence type="ECO:0000313" key="6">
    <source>
        <dbReference type="EMBL" id="EDM10133.1"/>
    </source>
</evidence>
<dbReference type="EC" id="3.2.1.52" evidence="3"/>
<name>A6I525_RAT</name>
<evidence type="ECO:0000313" key="7">
    <source>
        <dbReference type="Proteomes" id="UP000234681"/>
    </source>
</evidence>
<dbReference type="Pfam" id="PF00728">
    <property type="entry name" value="Glyco_hydro_20"/>
    <property type="match status" value="1"/>
</dbReference>
<reference evidence="7" key="1">
    <citation type="submission" date="2005-09" db="EMBL/GenBank/DDBJ databases">
        <authorList>
            <person name="Mural R.J."/>
            <person name="Li P.W."/>
            <person name="Adams M.D."/>
            <person name="Amanatides P.G."/>
            <person name="Baden-Tillson H."/>
            <person name="Barnstead M."/>
            <person name="Chin S.H."/>
            <person name="Dew I."/>
            <person name="Evans C.A."/>
            <person name="Ferriera S."/>
            <person name="Flanigan M."/>
            <person name="Fosler C."/>
            <person name="Glodek A."/>
            <person name="Gu Z."/>
            <person name="Holt R.A."/>
            <person name="Jennings D."/>
            <person name="Kraft C.L."/>
            <person name="Lu F."/>
            <person name="Nguyen T."/>
            <person name="Nusskern D.R."/>
            <person name="Pfannkoch C.M."/>
            <person name="Sitter C."/>
            <person name="Sutton G.G."/>
            <person name="Venter J.C."/>
            <person name="Wang Z."/>
            <person name="Woodage T."/>
            <person name="Zheng X.H."/>
            <person name="Zhong F."/>
        </authorList>
    </citation>
    <scope>NUCLEOTIDE SEQUENCE [LARGE SCALE GENOMIC DNA]</scope>
    <source>
        <strain>BN</strain>
        <strain evidence="7">Sprague-Dawley</strain>
    </source>
</reference>
<dbReference type="Proteomes" id="UP000234681">
    <property type="component" value="Chromosome 2"/>
</dbReference>
<dbReference type="AlphaFoldDB" id="A6I525"/>
<dbReference type="GO" id="GO:0005975">
    <property type="term" value="P:carbohydrate metabolic process"/>
    <property type="evidence" value="ECO:0007669"/>
    <property type="project" value="InterPro"/>
</dbReference>
<gene>
    <name evidence="6" type="ORF">rCG_44661</name>
</gene>
<dbReference type="InterPro" id="IPR015883">
    <property type="entry name" value="Glyco_hydro_20_cat"/>
</dbReference>
<evidence type="ECO:0000256" key="1">
    <source>
        <dbReference type="ARBA" id="ARBA00001231"/>
    </source>
</evidence>
<dbReference type="InterPro" id="IPR017853">
    <property type="entry name" value="GH"/>
</dbReference>